<comment type="subcellular location">
    <subcellularLocation>
        <location evidence="2">Cell projection</location>
        <location evidence="2">Cilium</location>
        <location evidence="2">Flagellum</location>
    </subcellularLocation>
    <subcellularLocation>
        <location evidence="3">Cytoplasm</location>
        <location evidence="3">Cytoskeleton</location>
    </subcellularLocation>
</comment>
<sequence>MLKMDSQKRPISHIPKEKSYVYSNQLNIPTTNQNVPEESMKERNLSPVLEKEKSEEFGNNVSEEPVQADSVGGKEISLINENNNENAKSLTQDQRDSTQDHTYLSPDEEIHEEIGRNSPQAPKRYTNKEFKPKTPVPSISVVPPSDEDSLAKQGKEIVDMKETEVMSGNADQEIRKAETNARNISQSAEACSDMEENDSVIEETVGPVNSSSSNNNLKDDPQQRYAELVSQNPIQPKNVVFPENLEPCKDNMSDSNDLKEPTKWDSNDKQEERLENDYDMVIERDGHFDLVTPDDMNALVNRMKRLPADSPRKQKSTKDQRQQLEPQSHRPLTANLNIEFQRNYLQNRPFSTCGSYNSPYALTAEQKEAVQKQLRLAKEKMRKAVKEEKAREEEKRKINKIAFECWLNQTKEREMAVKKQWKLQEEMERNKREEEERMRKETDIHRIWVQKKHKQLKQERLLRKRQQQEMDSVKKDRSPEEIENAYQKWLESKYLEKKKQKCLKKQKNWFHQRLLHRSRLIKNMTWNLCLNNSFRYKEPRNAVSKLK</sequence>
<dbReference type="GO" id="GO:0008017">
    <property type="term" value="F:microtubule binding"/>
    <property type="evidence" value="ECO:0007669"/>
    <property type="project" value="InterPro"/>
</dbReference>
<keyword evidence="6" id="KW-0963">Cytoplasm</keyword>
<keyword evidence="9 14" id="KW-0175">Coiled coil</keyword>
<accession>A0A7E6ENK3</accession>
<evidence type="ECO:0000313" key="17">
    <source>
        <dbReference type="RefSeq" id="XP_036356510.1"/>
    </source>
</evidence>
<evidence type="ECO:0000256" key="6">
    <source>
        <dbReference type="ARBA" id="ARBA00022490"/>
    </source>
</evidence>
<comment type="similarity">
    <text evidence="4">Belongs to the CCDC181 family.</text>
</comment>
<keyword evidence="11" id="KW-0206">Cytoskeleton</keyword>
<comment type="function">
    <text evidence="1">Microtubule-binding protein that localizes to the microtubular manchette of elongating spermatids.</text>
</comment>
<reference evidence="17" key="1">
    <citation type="submission" date="2025-08" db="UniProtKB">
        <authorList>
            <consortium name="RefSeq"/>
        </authorList>
    </citation>
    <scope>IDENTIFICATION</scope>
</reference>
<dbReference type="PANTHER" id="PTHR14320:SF2">
    <property type="entry name" value="COILED-COIL DOMAIN-CONTAINING PROTEIN 181"/>
    <property type="match status" value="1"/>
</dbReference>
<feature type="compositionally biased region" description="Basic and acidic residues" evidence="15">
    <location>
        <begin position="306"/>
        <end position="322"/>
    </location>
</feature>
<keyword evidence="8" id="KW-0282">Flagellum</keyword>
<keyword evidence="10" id="KW-0969">Cilium</keyword>
<evidence type="ECO:0000256" key="8">
    <source>
        <dbReference type="ARBA" id="ARBA00022846"/>
    </source>
</evidence>
<evidence type="ECO:0000256" key="5">
    <source>
        <dbReference type="ARBA" id="ARBA00022306"/>
    </source>
</evidence>
<feature type="coiled-coil region" evidence="14">
    <location>
        <begin position="360"/>
        <end position="476"/>
    </location>
</feature>
<feature type="region of interest" description="Disordered" evidence="15">
    <location>
        <begin position="248"/>
        <end position="272"/>
    </location>
</feature>
<feature type="compositionally biased region" description="Acidic residues" evidence="15">
    <location>
        <begin position="192"/>
        <end position="201"/>
    </location>
</feature>
<evidence type="ECO:0000256" key="3">
    <source>
        <dbReference type="ARBA" id="ARBA00004245"/>
    </source>
</evidence>
<dbReference type="InterPro" id="IPR026687">
    <property type="entry name" value="CCDC181"/>
</dbReference>
<keyword evidence="12" id="KW-0966">Cell projection</keyword>
<evidence type="ECO:0000256" key="7">
    <source>
        <dbReference type="ARBA" id="ARBA00022701"/>
    </source>
</evidence>
<evidence type="ECO:0000256" key="10">
    <source>
        <dbReference type="ARBA" id="ARBA00023069"/>
    </source>
</evidence>
<comment type="subunit">
    <text evidence="13">Homodimer. Interacts with HOOK1. Interacts with HOOK2. Interacts with HOOK3.</text>
</comment>
<feature type="compositionally biased region" description="Basic and acidic residues" evidence="15">
    <location>
        <begin position="38"/>
        <end position="56"/>
    </location>
</feature>
<feature type="compositionally biased region" description="Polar residues" evidence="15">
    <location>
        <begin position="21"/>
        <end position="36"/>
    </location>
</feature>
<evidence type="ECO:0000256" key="15">
    <source>
        <dbReference type="SAM" id="MobiDB-lite"/>
    </source>
</evidence>
<protein>
    <recommendedName>
        <fullName evidence="5">Coiled-coil domain-containing protein 181</fullName>
    </recommendedName>
</protein>
<feature type="region of interest" description="Disordered" evidence="15">
    <location>
        <begin position="305"/>
        <end position="333"/>
    </location>
</feature>
<evidence type="ECO:0000256" key="4">
    <source>
        <dbReference type="ARBA" id="ARBA00005737"/>
    </source>
</evidence>
<evidence type="ECO:0000256" key="11">
    <source>
        <dbReference type="ARBA" id="ARBA00023212"/>
    </source>
</evidence>
<proteinExistence type="inferred from homology"/>
<feature type="region of interest" description="Disordered" evidence="15">
    <location>
        <begin position="1"/>
        <end position="151"/>
    </location>
</feature>
<keyword evidence="16" id="KW-1185">Reference proteome</keyword>
<dbReference type="GO" id="GO:0005874">
    <property type="term" value="C:microtubule"/>
    <property type="evidence" value="ECO:0007669"/>
    <property type="project" value="UniProtKB-KW"/>
</dbReference>
<dbReference type="PANTHER" id="PTHR14320">
    <property type="entry name" value="COILED-COIL DOMAIN-CONTAINING PROTEIN 181"/>
    <property type="match status" value="1"/>
</dbReference>
<evidence type="ECO:0000256" key="12">
    <source>
        <dbReference type="ARBA" id="ARBA00023273"/>
    </source>
</evidence>
<evidence type="ECO:0000256" key="9">
    <source>
        <dbReference type="ARBA" id="ARBA00023054"/>
    </source>
</evidence>
<keyword evidence="7" id="KW-0493">Microtubule</keyword>
<evidence type="ECO:0000256" key="14">
    <source>
        <dbReference type="SAM" id="Coils"/>
    </source>
</evidence>
<dbReference type="AlphaFoldDB" id="A0A7E6ENK3"/>
<feature type="compositionally biased region" description="Basic and acidic residues" evidence="15">
    <location>
        <begin position="1"/>
        <end position="19"/>
    </location>
</feature>
<feature type="compositionally biased region" description="Polar residues" evidence="15">
    <location>
        <begin position="180"/>
        <end position="189"/>
    </location>
</feature>
<organism evidence="16 17">
    <name type="scientific">Octopus sinensis</name>
    <name type="common">East Asian common octopus</name>
    <dbReference type="NCBI Taxonomy" id="2607531"/>
    <lineage>
        <taxon>Eukaryota</taxon>
        <taxon>Metazoa</taxon>
        <taxon>Spiralia</taxon>
        <taxon>Lophotrochozoa</taxon>
        <taxon>Mollusca</taxon>
        <taxon>Cephalopoda</taxon>
        <taxon>Coleoidea</taxon>
        <taxon>Octopodiformes</taxon>
        <taxon>Octopoda</taxon>
        <taxon>Incirrata</taxon>
        <taxon>Octopodidae</taxon>
        <taxon>Octopus</taxon>
    </lineage>
</organism>
<dbReference type="GO" id="GO:0031514">
    <property type="term" value="C:motile cilium"/>
    <property type="evidence" value="ECO:0007669"/>
    <property type="project" value="UniProtKB-SubCell"/>
</dbReference>
<dbReference type="RefSeq" id="XP_036356510.1">
    <property type="nucleotide sequence ID" value="XM_036500617.1"/>
</dbReference>
<dbReference type="Proteomes" id="UP000515154">
    <property type="component" value="Linkage group LG2"/>
</dbReference>
<evidence type="ECO:0000256" key="1">
    <source>
        <dbReference type="ARBA" id="ARBA00002213"/>
    </source>
</evidence>
<evidence type="ECO:0000256" key="13">
    <source>
        <dbReference type="ARBA" id="ARBA00047162"/>
    </source>
</evidence>
<gene>
    <name evidence="17" type="primary">LOC115232429</name>
</gene>
<feature type="region of interest" description="Disordered" evidence="15">
    <location>
        <begin position="179"/>
        <end position="220"/>
    </location>
</feature>
<name>A0A7E6ENK3_9MOLL</name>
<evidence type="ECO:0000256" key="2">
    <source>
        <dbReference type="ARBA" id="ARBA00004230"/>
    </source>
</evidence>
<evidence type="ECO:0000313" key="16">
    <source>
        <dbReference type="Proteomes" id="UP000515154"/>
    </source>
</evidence>